<feature type="binding site" evidence="21">
    <location>
        <position position="292"/>
    </location>
    <ligand>
        <name>GTP</name>
        <dbReference type="ChEBI" id="CHEBI:37565"/>
    </ligand>
</feature>
<evidence type="ECO:0000256" key="23">
    <source>
        <dbReference type="SAM" id="SignalP"/>
    </source>
</evidence>
<organism evidence="25 26">
    <name type="scientific">Toxocara canis</name>
    <name type="common">Canine roundworm</name>
    <dbReference type="NCBI Taxonomy" id="6265"/>
    <lineage>
        <taxon>Eukaryota</taxon>
        <taxon>Metazoa</taxon>
        <taxon>Ecdysozoa</taxon>
        <taxon>Nematoda</taxon>
        <taxon>Chromadorea</taxon>
        <taxon>Rhabditida</taxon>
        <taxon>Spirurina</taxon>
        <taxon>Ascaridomorpha</taxon>
        <taxon>Ascaridoidea</taxon>
        <taxon>Toxocaridae</taxon>
        <taxon>Toxocara</taxon>
    </lineage>
</organism>
<feature type="binding site" evidence="22">
    <location>
        <position position="251"/>
    </location>
    <ligand>
        <name>Mg(2+)</name>
        <dbReference type="ChEBI" id="CHEBI:18420"/>
    </ligand>
</feature>
<feature type="binding site" evidence="21">
    <location>
        <begin position="350"/>
        <end position="353"/>
    </location>
    <ligand>
        <name>GTP</name>
        <dbReference type="ChEBI" id="CHEBI:37565"/>
    </ligand>
</feature>
<dbReference type="SUPFAM" id="SSF49452">
    <property type="entry name" value="Starch-binding domain-like"/>
    <property type="match status" value="1"/>
</dbReference>
<dbReference type="GO" id="GO:0030246">
    <property type="term" value="F:carbohydrate binding"/>
    <property type="evidence" value="ECO:0007669"/>
    <property type="project" value="InterPro"/>
</dbReference>
<evidence type="ECO:0000256" key="13">
    <source>
        <dbReference type="ARBA" id="ARBA00022741"/>
    </source>
</evidence>
<evidence type="ECO:0000256" key="18">
    <source>
        <dbReference type="ARBA" id="ARBA00023212"/>
    </source>
</evidence>
<dbReference type="CDD" id="cd04157">
    <property type="entry name" value="Arl6"/>
    <property type="match status" value="1"/>
</dbReference>
<evidence type="ECO:0000313" key="25">
    <source>
        <dbReference type="EMBL" id="KHN88399.1"/>
    </source>
</evidence>
<dbReference type="InterPro" id="IPR019008">
    <property type="entry name" value="Beta_sandwich_EMC7"/>
</dbReference>
<dbReference type="InterPro" id="IPR013784">
    <property type="entry name" value="Carb-bd-like_fold"/>
</dbReference>
<evidence type="ECO:0000256" key="8">
    <source>
        <dbReference type="ARBA" id="ARBA00022475"/>
    </source>
</evidence>
<dbReference type="Pfam" id="PF00025">
    <property type="entry name" value="Arf"/>
    <property type="match status" value="1"/>
</dbReference>
<feature type="binding site" evidence="21">
    <location>
        <begin position="244"/>
        <end position="251"/>
    </location>
    <ligand>
        <name>GTP</name>
        <dbReference type="ChEBI" id="CHEBI:37565"/>
    </ligand>
</feature>
<evidence type="ECO:0000256" key="21">
    <source>
        <dbReference type="PIRSR" id="PIRSR606689-1"/>
    </source>
</evidence>
<dbReference type="GO" id="GO:0005930">
    <property type="term" value="C:axoneme"/>
    <property type="evidence" value="ECO:0007669"/>
    <property type="project" value="UniProtKB-SubCell"/>
</dbReference>
<evidence type="ECO:0000259" key="24">
    <source>
        <dbReference type="Pfam" id="PF09430"/>
    </source>
</evidence>
<dbReference type="PANTHER" id="PTHR13605">
    <property type="entry name" value="ER MEMBRANE PROTEIN COMPLEX SUBUNIT 7"/>
    <property type="match status" value="1"/>
</dbReference>
<evidence type="ECO:0000256" key="3">
    <source>
        <dbReference type="ARBA" id="ARBA00004430"/>
    </source>
</evidence>
<dbReference type="EMBL" id="JPKZ01000233">
    <property type="protein sequence ID" value="KHN88399.1"/>
    <property type="molecule type" value="Genomic_DNA"/>
</dbReference>
<protein>
    <recommendedName>
        <fullName evidence="7">ADP-ribosylation factor-like protein 6</fullName>
    </recommendedName>
</protein>
<keyword evidence="17" id="KW-0472">Membrane</keyword>
<feature type="domain" description="ER membrane protein complex subunit 7 beta-sandwich" evidence="24">
    <location>
        <begin position="44"/>
        <end position="153"/>
    </location>
</feature>
<feature type="chain" id="PRO_5002080737" description="ADP-ribosylation factor-like protein 6" evidence="23">
    <location>
        <begin position="20"/>
        <end position="409"/>
    </location>
</feature>
<dbReference type="OrthoDB" id="442317at2759"/>
<comment type="caution">
    <text evidence="25">The sequence shown here is derived from an EMBL/GenBank/DDBJ whole genome shotgun (WGS) entry which is preliminary data.</text>
</comment>
<keyword evidence="12 23" id="KW-0732">Signal</keyword>
<keyword evidence="19" id="KW-0966">Cell projection</keyword>
<dbReference type="GO" id="GO:0046872">
    <property type="term" value="F:metal ion binding"/>
    <property type="evidence" value="ECO:0007669"/>
    <property type="project" value="UniProtKB-KW"/>
</dbReference>
<evidence type="ECO:0000256" key="17">
    <source>
        <dbReference type="ARBA" id="ARBA00023136"/>
    </source>
</evidence>
<dbReference type="InterPro" id="IPR027417">
    <property type="entry name" value="P-loop_NTPase"/>
</dbReference>
<keyword evidence="13 21" id="KW-0547">Nucleotide-binding</keyword>
<gene>
    <name evidence="25" type="primary">arl-6</name>
    <name evidence="25" type="ORF">Tcan_07417</name>
</gene>
<evidence type="ECO:0000256" key="2">
    <source>
        <dbReference type="ARBA" id="ARBA00004167"/>
    </source>
</evidence>
<keyword evidence="8" id="KW-1003">Cell membrane</keyword>
<evidence type="ECO:0000256" key="10">
    <source>
        <dbReference type="ARBA" id="ARBA00022692"/>
    </source>
</evidence>
<evidence type="ECO:0000256" key="12">
    <source>
        <dbReference type="ARBA" id="ARBA00022729"/>
    </source>
</evidence>
<keyword evidence="15" id="KW-1133">Transmembrane helix</keyword>
<dbReference type="InterPro" id="IPR039163">
    <property type="entry name" value="EMC7"/>
</dbReference>
<keyword evidence="16 21" id="KW-0342">GTP-binding</keyword>
<dbReference type="GO" id="GO:0005525">
    <property type="term" value="F:GTP binding"/>
    <property type="evidence" value="ECO:0007669"/>
    <property type="project" value="UniProtKB-KW"/>
</dbReference>
<dbReference type="AlphaFoldDB" id="A0A0B2W3Z8"/>
<dbReference type="NCBIfam" id="TIGR00231">
    <property type="entry name" value="small_GTP"/>
    <property type="match status" value="1"/>
</dbReference>
<dbReference type="Pfam" id="PF09430">
    <property type="entry name" value="EMC7_beta-sandw"/>
    <property type="match status" value="1"/>
</dbReference>
<dbReference type="SUPFAM" id="SSF52540">
    <property type="entry name" value="P-loop containing nucleoside triphosphate hydrolases"/>
    <property type="match status" value="1"/>
</dbReference>
<dbReference type="Proteomes" id="UP000031036">
    <property type="component" value="Unassembled WGS sequence"/>
</dbReference>
<keyword evidence="26" id="KW-1185">Reference proteome</keyword>
<accession>A0A0B2W3Z8</accession>
<evidence type="ECO:0000256" key="15">
    <source>
        <dbReference type="ARBA" id="ARBA00022989"/>
    </source>
</evidence>
<dbReference type="GO" id="GO:0072546">
    <property type="term" value="C:EMC complex"/>
    <property type="evidence" value="ECO:0007669"/>
    <property type="project" value="TreeGrafter"/>
</dbReference>
<evidence type="ECO:0000256" key="20">
    <source>
        <dbReference type="ARBA" id="ARBA00023288"/>
    </source>
</evidence>
<dbReference type="PRINTS" id="PR00328">
    <property type="entry name" value="SAR1GTPBP"/>
</dbReference>
<keyword evidence="22" id="KW-0460">Magnesium</keyword>
<dbReference type="Gene3D" id="3.40.50.300">
    <property type="entry name" value="P-loop containing nucleotide triphosphate hydrolases"/>
    <property type="match status" value="1"/>
</dbReference>
<evidence type="ECO:0000256" key="14">
    <source>
        <dbReference type="ARBA" id="ARBA00022794"/>
    </source>
</evidence>
<dbReference type="PROSITE" id="PS51417">
    <property type="entry name" value="ARF"/>
    <property type="match status" value="1"/>
</dbReference>
<dbReference type="GO" id="GO:0060170">
    <property type="term" value="C:ciliary membrane"/>
    <property type="evidence" value="ECO:0007669"/>
    <property type="project" value="UniProtKB-SubCell"/>
</dbReference>
<dbReference type="SMART" id="SM00178">
    <property type="entry name" value="SAR"/>
    <property type="match status" value="1"/>
</dbReference>
<comment type="similarity">
    <text evidence="5">Belongs to the EMC7 family.</text>
</comment>
<feature type="binding site" evidence="22">
    <location>
        <position position="270"/>
    </location>
    <ligand>
        <name>Mg(2+)</name>
        <dbReference type="ChEBI" id="CHEBI:18420"/>
    </ligand>
</feature>
<dbReference type="InterPro" id="IPR005225">
    <property type="entry name" value="Small_GTP-bd"/>
</dbReference>
<keyword evidence="11" id="KW-0519">Myristate</keyword>
<comment type="subcellular location">
    <subcellularLocation>
        <location evidence="4">Cell projection</location>
        <location evidence="4">Cilium membrane</location>
        <topology evidence="4">Peripheral membrane protein</topology>
        <orientation evidence="4">Cytoplasmic side</orientation>
    </subcellularLocation>
    <subcellularLocation>
        <location evidence="3">Cytoplasm</location>
        <location evidence="3">Cytoskeleton</location>
        <location evidence="3">Cilium axoneme</location>
    </subcellularLocation>
    <subcellularLocation>
        <location evidence="1">Cytoplasm</location>
        <location evidence="1">Cytoskeleton</location>
        <location evidence="1">Cilium basal body</location>
    </subcellularLocation>
    <subcellularLocation>
        <location evidence="2">Membrane</location>
        <topology evidence="2">Single-pass membrane protein</topology>
    </subcellularLocation>
</comment>
<dbReference type="InterPro" id="IPR041839">
    <property type="entry name" value="Arl6"/>
</dbReference>
<evidence type="ECO:0000256" key="19">
    <source>
        <dbReference type="ARBA" id="ARBA00023273"/>
    </source>
</evidence>
<reference evidence="25 26" key="1">
    <citation type="submission" date="2014-11" db="EMBL/GenBank/DDBJ databases">
        <title>Genetic blueprint of the zoonotic pathogen Toxocara canis.</title>
        <authorList>
            <person name="Zhu X.-Q."/>
            <person name="Korhonen P.K."/>
            <person name="Cai H."/>
            <person name="Young N.D."/>
            <person name="Nejsum P."/>
            <person name="von Samson-Himmelstjerna G."/>
            <person name="Boag P.R."/>
            <person name="Tan P."/>
            <person name="Li Q."/>
            <person name="Min J."/>
            <person name="Yang Y."/>
            <person name="Wang X."/>
            <person name="Fang X."/>
            <person name="Hall R.S."/>
            <person name="Hofmann A."/>
            <person name="Sternberg P.W."/>
            <person name="Jex A.R."/>
            <person name="Gasser R.B."/>
        </authorList>
    </citation>
    <scope>NUCLEOTIDE SEQUENCE [LARGE SCALE GENOMIC DNA]</scope>
    <source>
        <strain evidence="25">PN_DK_2014</strain>
    </source>
</reference>
<dbReference type="SMART" id="SM00177">
    <property type="entry name" value="ARF"/>
    <property type="match status" value="1"/>
</dbReference>
<dbReference type="InterPro" id="IPR006689">
    <property type="entry name" value="Small_GTPase_ARF/SAR"/>
</dbReference>
<evidence type="ECO:0000256" key="16">
    <source>
        <dbReference type="ARBA" id="ARBA00023134"/>
    </source>
</evidence>
<keyword evidence="9" id="KW-0963">Cytoplasm</keyword>
<dbReference type="STRING" id="6265.A0A0B2W3Z8"/>
<evidence type="ECO:0000256" key="1">
    <source>
        <dbReference type="ARBA" id="ARBA00004120"/>
    </source>
</evidence>
<keyword evidence="14" id="KW-0970">Cilium biogenesis/degradation</keyword>
<evidence type="ECO:0000313" key="26">
    <source>
        <dbReference type="Proteomes" id="UP000031036"/>
    </source>
</evidence>
<evidence type="ECO:0000256" key="22">
    <source>
        <dbReference type="PIRSR" id="PIRSR606689-2"/>
    </source>
</evidence>
<evidence type="ECO:0000256" key="6">
    <source>
        <dbReference type="ARBA" id="ARBA00010290"/>
    </source>
</evidence>
<sequence>MQWCVLLALPLLSWSTAIAEENDTPLTYSIEGQAILPPTVNVKSDWHTGARVLVNYGQHIAFVKRDGSFIVSGVPPGSYIVEVSHVNFVFEPVRVDITSKGKFRARRLNLLQPSIVSTLPYPLRLTTVHQISYFRAREEWRLIDMLSNPMVLMMVVPLLLLVVLPKLVNTNDPEVKKEMAKSMPQMDVPDVSDMLASWLGGTKKPTKKPTSSSKQKQAITMGLLNQLTSILGMSKKQVNILVLGLDNSGKTTILNQLKPPEAQTAQIVPTVGYNVDKFTSSNMTFSAYDMSGQGKYRNLWETYYKESEGVIFVVDSSDRLRVAVARDELWLLLDHKDMASRKIPLLVFANKMDEKGSMNASEVSQCLGLDLVRSRNWHICASCAITGQGLVQGIEWLAQNIRVYMETRK</sequence>
<dbReference type="PANTHER" id="PTHR13605:SF4">
    <property type="entry name" value="ER MEMBRANE PROTEIN COMPLEX SUBUNIT 7"/>
    <property type="match status" value="1"/>
</dbReference>
<proteinExistence type="inferred from homology"/>
<dbReference type="FunFam" id="3.40.50.300:FF:000457">
    <property type="entry name" value="ADP-ribosylation factor-like protein 6"/>
    <property type="match status" value="1"/>
</dbReference>
<comment type="similarity">
    <text evidence="6">Belongs to the small GTPase superfamily. Arf family.</text>
</comment>
<feature type="signal peptide" evidence="23">
    <location>
        <begin position="1"/>
        <end position="19"/>
    </location>
</feature>
<evidence type="ECO:0000256" key="5">
    <source>
        <dbReference type="ARBA" id="ARBA00008880"/>
    </source>
</evidence>
<evidence type="ECO:0000256" key="4">
    <source>
        <dbReference type="ARBA" id="ARBA00004522"/>
    </source>
</evidence>
<dbReference type="GO" id="GO:0030030">
    <property type="term" value="P:cell projection organization"/>
    <property type="evidence" value="ECO:0007669"/>
    <property type="project" value="UniProtKB-KW"/>
</dbReference>
<keyword evidence="10" id="KW-0812">Transmembrane</keyword>
<evidence type="ECO:0000256" key="9">
    <source>
        <dbReference type="ARBA" id="ARBA00022490"/>
    </source>
</evidence>
<keyword evidence="18" id="KW-0206">Cytoskeleton</keyword>
<dbReference type="GO" id="GO:0003924">
    <property type="term" value="F:GTPase activity"/>
    <property type="evidence" value="ECO:0007669"/>
    <property type="project" value="InterPro"/>
</dbReference>
<keyword evidence="22" id="KW-0479">Metal-binding</keyword>
<evidence type="ECO:0000256" key="7">
    <source>
        <dbReference type="ARBA" id="ARBA00019766"/>
    </source>
</evidence>
<evidence type="ECO:0000256" key="11">
    <source>
        <dbReference type="ARBA" id="ARBA00022707"/>
    </source>
</evidence>
<name>A0A0B2W3Z8_TOXCA</name>
<keyword evidence="20" id="KW-0449">Lipoprotein</keyword>